<keyword evidence="3" id="KW-1185">Reference proteome</keyword>
<dbReference type="AlphaFoldDB" id="A0A1C7MBY3"/>
<reference evidence="2 3" key="1">
    <citation type="submission" date="2016-03" db="EMBL/GenBank/DDBJ databases">
        <title>Whole genome sequencing of Grifola frondosa 9006-11.</title>
        <authorList>
            <person name="Min B."/>
            <person name="Park H."/>
            <person name="Kim J.-G."/>
            <person name="Cho H."/>
            <person name="Oh Y.-L."/>
            <person name="Kong W.-S."/>
            <person name="Choi I.-G."/>
        </authorList>
    </citation>
    <scope>NUCLEOTIDE SEQUENCE [LARGE SCALE GENOMIC DNA]</scope>
    <source>
        <strain evidence="2 3">9006-11</strain>
    </source>
</reference>
<gene>
    <name evidence="2" type="ORF">A0H81_06448</name>
</gene>
<feature type="region of interest" description="Disordered" evidence="1">
    <location>
        <begin position="79"/>
        <end position="113"/>
    </location>
</feature>
<dbReference type="EMBL" id="LUGG01000006">
    <property type="protein sequence ID" value="OBZ73919.1"/>
    <property type="molecule type" value="Genomic_DNA"/>
</dbReference>
<feature type="compositionally biased region" description="Basic and acidic residues" evidence="1">
    <location>
        <begin position="96"/>
        <end position="113"/>
    </location>
</feature>
<evidence type="ECO:0000313" key="3">
    <source>
        <dbReference type="Proteomes" id="UP000092993"/>
    </source>
</evidence>
<accession>A0A1C7MBY3</accession>
<organism evidence="2 3">
    <name type="scientific">Grifola frondosa</name>
    <name type="common">Maitake</name>
    <name type="synonym">Polyporus frondosus</name>
    <dbReference type="NCBI Taxonomy" id="5627"/>
    <lineage>
        <taxon>Eukaryota</taxon>
        <taxon>Fungi</taxon>
        <taxon>Dikarya</taxon>
        <taxon>Basidiomycota</taxon>
        <taxon>Agaricomycotina</taxon>
        <taxon>Agaricomycetes</taxon>
        <taxon>Polyporales</taxon>
        <taxon>Grifolaceae</taxon>
        <taxon>Grifola</taxon>
    </lineage>
</organism>
<dbReference type="Proteomes" id="UP000092993">
    <property type="component" value="Unassembled WGS sequence"/>
</dbReference>
<feature type="compositionally biased region" description="Polar residues" evidence="1">
    <location>
        <begin position="83"/>
        <end position="94"/>
    </location>
</feature>
<comment type="caution">
    <text evidence="2">The sequence shown here is derived from an EMBL/GenBank/DDBJ whole genome shotgun (WGS) entry which is preliminary data.</text>
</comment>
<sequence length="113" mass="11858">MPGAAGDIPPSVYEDLALRLSTSGLHSPCASSPEFDDEYDFGLSPDDSSGEYSPRPYYALAGAGGMGDGVEVKAAMDGAADASRSNGSVQTGQRATPHEPHVAVRRERDITWE</sequence>
<name>A0A1C7MBY3_GRIFR</name>
<feature type="region of interest" description="Disordered" evidence="1">
    <location>
        <begin position="23"/>
        <end position="52"/>
    </location>
</feature>
<evidence type="ECO:0000256" key="1">
    <source>
        <dbReference type="SAM" id="MobiDB-lite"/>
    </source>
</evidence>
<proteinExistence type="predicted"/>
<protein>
    <submittedName>
        <fullName evidence="2">Uncharacterized protein</fullName>
    </submittedName>
</protein>
<evidence type="ECO:0000313" key="2">
    <source>
        <dbReference type="EMBL" id="OBZ73919.1"/>
    </source>
</evidence>